<evidence type="ECO:0000256" key="1">
    <source>
        <dbReference type="ARBA" id="ARBA00022630"/>
    </source>
</evidence>
<dbReference type="InterPro" id="IPR036188">
    <property type="entry name" value="FAD/NAD-bd_sf"/>
</dbReference>
<evidence type="ECO:0000256" key="3">
    <source>
        <dbReference type="ARBA" id="ARBA00023002"/>
    </source>
</evidence>
<dbReference type="Gene3D" id="3.50.50.60">
    <property type="entry name" value="FAD/NAD(P)-binding domain"/>
    <property type="match status" value="2"/>
</dbReference>
<dbReference type="AlphaFoldDB" id="A0A6J6TK40"/>
<dbReference type="Pfam" id="PF00743">
    <property type="entry name" value="FMO-like"/>
    <property type="match status" value="1"/>
</dbReference>
<dbReference type="PANTHER" id="PTHR42877">
    <property type="entry name" value="L-ORNITHINE N(5)-MONOOXYGENASE-RELATED"/>
    <property type="match status" value="1"/>
</dbReference>
<evidence type="ECO:0000256" key="2">
    <source>
        <dbReference type="ARBA" id="ARBA00022827"/>
    </source>
</evidence>
<gene>
    <name evidence="4" type="ORF">UFOPK2754_01619</name>
    <name evidence="5" type="ORF">UFOPK3139_00347</name>
    <name evidence="6" type="ORF">UFOPK3967_01387</name>
</gene>
<dbReference type="GO" id="GO:0050660">
    <property type="term" value="F:flavin adenine dinucleotide binding"/>
    <property type="evidence" value="ECO:0007669"/>
    <property type="project" value="InterPro"/>
</dbReference>
<name>A0A6J6TK40_9ZZZZ</name>
<dbReference type="InterPro" id="IPR051209">
    <property type="entry name" value="FAD-bind_Monooxygenase_sf"/>
</dbReference>
<dbReference type="SUPFAM" id="SSF51905">
    <property type="entry name" value="FAD/NAD(P)-binding domain"/>
    <property type="match status" value="1"/>
</dbReference>
<evidence type="ECO:0000313" key="4">
    <source>
        <dbReference type="EMBL" id="CAB4747751.1"/>
    </source>
</evidence>
<evidence type="ECO:0000313" key="6">
    <source>
        <dbReference type="EMBL" id="CAB4996851.1"/>
    </source>
</evidence>
<sequence length="641" mass="72575">MAMGRFESHVREELRVASDEVIEDAVTYADPLVLRGLMFQLTGDEEVARARLDTASLTARGVVGGEDVPLLQRKAAEFLKAYRDAGATEISIGDEERLPTSLRLSSTFELADEDMGLYLEELSLDPWARGLHWQTPPPQERLEAFKVIVIGGGLGGLNAAIQLKRSGIPFTVIEKNSDVGGTWFENRYPGCRVDTQSRSYTNLFGVDYSYPYPYCPASENERYFHWIADRFELRDDILFDTEVRSATWDETTSEWQVSIDGPDGERVLRANGVITAVGFLNRPKMPDIEGMSDFAGPCFHSARWPDDLDLKGKRFAVIGTGASGYQLIPELALDAEHVVILQRTPQWMMPTPGYRTPYPAQVNWLDRNLPFYTNFMRFRAAVSIRFLSDFSEIDPDFDDPDACSEANKFMRDASLAFLERKLGDPELVRRMTPPHPYLSARPLAVDSEYSVLDVLKADNVTLVTDGIRRITKTGIETVTGDHVEVDVIVYATGFHATDYLFPMTIMGRGGVTLEKTWAADGARAYLGCMVPGFPNLWMVYGPNTNGGMHPAGFHEVVGRYALECMEHLITDDQRAIEVTEAAYWRYNHLLDERNARKVWSDPRAHNYYWTEFGRSAVMCPFYPWEIWHFLRHPSFDDLAVR</sequence>
<dbReference type="InterPro" id="IPR020946">
    <property type="entry name" value="Flavin_mOase-like"/>
</dbReference>
<protein>
    <submittedName>
        <fullName evidence="4">Unannotated protein</fullName>
    </submittedName>
</protein>
<keyword evidence="1" id="KW-0285">Flavoprotein</keyword>
<proteinExistence type="predicted"/>
<accession>A0A6J6TK40</accession>
<dbReference type="PANTHER" id="PTHR42877:SF4">
    <property type="entry name" value="FAD_NAD(P)-BINDING DOMAIN-CONTAINING PROTEIN-RELATED"/>
    <property type="match status" value="1"/>
</dbReference>
<dbReference type="GO" id="GO:0050661">
    <property type="term" value="F:NADP binding"/>
    <property type="evidence" value="ECO:0007669"/>
    <property type="project" value="InterPro"/>
</dbReference>
<evidence type="ECO:0000313" key="5">
    <source>
        <dbReference type="EMBL" id="CAB4815874.1"/>
    </source>
</evidence>
<reference evidence="4" key="1">
    <citation type="submission" date="2020-05" db="EMBL/GenBank/DDBJ databases">
        <authorList>
            <person name="Chiriac C."/>
            <person name="Salcher M."/>
            <person name="Ghai R."/>
            <person name="Kavagutti S V."/>
        </authorList>
    </citation>
    <scope>NUCLEOTIDE SEQUENCE</scope>
</reference>
<keyword evidence="2" id="KW-0274">FAD</keyword>
<dbReference type="EMBL" id="CAFABA010000008">
    <property type="protein sequence ID" value="CAB4815874.1"/>
    <property type="molecule type" value="Genomic_DNA"/>
</dbReference>
<dbReference type="EMBL" id="CAFBOS010000076">
    <property type="protein sequence ID" value="CAB4996851.1"/>
    <property type="molecule type" value="Genomic_DNA"/>
</dbReference>
<organism evidence="4">
    <name type="scientific">freshwater metagenome</name>
    <dbReference type="NCBI Taxonomy" id="449393"/>
    <lineage>
        <taxon>unclassified sequences</taxon>
        <taxon>metagenomes</taxon>
        <taxon>ecological metagenomes</taxon>
    </lineage>
</organism>
<dbReference type="EMBL" id="CAEZYR010000055">
    <property type="protein sequence ID" value="CAB4747751.1"/>
    <property type="molecule type" value="Genomic_DNA"/>
</dbReference>
<dbReference type="PRINTS" id="PR00368">
    <property type="entry name" value="FADPNR"/>
</dbReference>
<keyword evidence="3" id="KW-0560">Oxidoreductase</keyword>
<dbReference type="GO" id="GO:0004499">
    <property type="term" value="F:N,N-dimethylaniline monooxygenase activity"/>
    <property type="evidence" value="ECO:0007669"/>
    <property type="project" value="InterPro"/>
</dbReference>